<accession>A0A2A4HYZ4</accession>
<dbReference type="AlphaFoldDB" id="A0A2A4HYZ4"/>
<dbReference type="EMBL" id="NWVD01000001">
    <property type="protein sequence ID" value="PCG10092.1"/>
    <property type="molecule type" value="Genomic_DNA"/>
</dbReference>
<dbReference type="RefSeq" id="WP_066486297.1">
    <property type="nucleotide sequence ID" value="NZ_JAIEOT010000029.1"/>
</dbReference>
<protein>
    <submittedName>
        <fullName evidence="1">Transferase</fullName>
    </submittedName>
</protein>
<dbReference type="GO" id="GO:0016740">
    <property type="term" value="F:transferase activity"/>
    <property type="evidence" value="ECO:0007669"/>
    <property type="project" value="UniProtKB-KW"/>
</dbReference>
<dbReference type="CDD" id="cd04647">
    <property type="entry name" value="LbH_MAT_like"/>
    <property type="match status" value="1"/>
</dbReference>
<dbReference type="Gene3D" id="2.160.10.10">
    <property type="entry name" value="Hexapeptide repeat proteins"/>
    <property type="match status" value="2"/>
</dbReference>
<dbReference type="Pfam" id="PF14602">
    <property type="entry name" value="Hexapep_2"/>
    <property type="match status" value="1"/>
</dbReference>
<dbReference type="PANTHER" id="PTHR23416:SF78">
    <property type="entry name" value="LIPOPOLYSACCHARIDE BIOSYNTHESIS O-ACETYL TRANSFERASE WBBJ-RELATED"/>
    <property type="match status" value="1"/>
</dbReference>
<name>A0A2A4HYZ4_9SPHN</name>
<gene>
    <name evidence="1" type="ORF">COA17_01090</name>
</gene>
<dbReference type="InterPro" id="IPR011004">
    <property type="entry name" value="Trimer_LpxA-like_sf"/>
</dbReference>
<reference evidence="1 2" key="1">
    <citation type="submission" date="2017-09" db="EMBL/GenBank/DDBJ databases">
        <title>Sphingomonas ginsenosidimutans KACC 14949, whole genome shotgun sequence.</title>
        <authorList>
            <person name="Feng G."/>
            <person name="Zhu H."/>
        </authorList>
    </citation>
    <scope>NUCLEOTIDE SEQUENCE [LARGE SCALE GENOMIC DNA]</scope>
    <source>
        <strain evidence="1 2">KACC 14949</strain>
    </source>
</reference>
<keyword evidence="1" id="KW-0808">Transferase</keyword>
<evidence type="ECO:0000313" key="1">
    <source>
        <dbReference type="EMBL" id="PCG10092.1"/>
    </source>
</evidence>
<proteinExistence type="predicted"/>
<organism evidence="1 2">
    <name type="scientific">Sphingomonas ginsenosidimutans</name>
    <dbReference type="NCBI Taxonomy" id="862134"/>
    <lineage>
        <taxon>Bacteria</taxon>
        <taxon>Pseudomonadati</taxon>
        <taxon>Pseudomonadota</taxon>
        <taxon>Alphaproteobacteria</taxon>
        <taxon>Sphingomonadales</taxon>
        <taxon>Sphingomonadaceae</taxon>
        <taxon>Sphingomonas</taxon>
    </lineage>
</organism>
<sequence length="254" mass="25739">MIRALVIALGRRVKGDVFTIDPALPLTAIVAFSAARAAAALRGLLVRPFLRGGSGIPAFVGRHVRLKTRGMIRLGKGATLGDGVLIQGLSRGGVTIGAGTSIGAHSIIMPTSVMRNLGEGCTIGPNSGIGQYSFIGCGGGVTIGRDVIMGQYVSFHTENHLHDDLDRPIIAQGVRRAPVVVEDDCWVGVKATFLSGAHVGRGCIVAAGAVVRGTIPPYSIIGGVPARIIGTRAPGDAVPADLLAGGGDGAVSAA</sequence>
<dbReference type="Proteomes" id="UP000218784">
    <property type="component" value="Unassembled WGS sequence"/>
</dbReference>
<keyword evidence="2" id="KW-1185">Reference proteome</keyword>
<dbReference type="SUPFAM" id="SSF51161">
    <property type="entry name" value="Trimeric LpxA-like enzymes"/>
    <property type="match status" value="1"/>
</dbReference>
<comment type="caution">
    <text evidence="1">The sequence shown here is derived from an EMBL/GenBank/DDBJ whole genome shotgun (WGS) entry which is preliminary data.</text>
</comment>
<dbReference type="InterPro" id="IPR001451">
    <property type="entry name" value="Hexapep"/>
</dbReference>
<evidence type="ECO:0000313" key="2">
    <source>
        <dbReference type="Proteomes" id="UP000218784"/>
    </source>
</evidence>
<dbReference type="InterPro" id="IPR051159">
    <property type="entry name" value="Hexapeptide_acetyltransf"/>
</dbReference>
<dbReference type="PANTHER" id="PTHR23416">
    <property type="entry name" value="SIALIC ACID SYNTHASE-RELATED"/>
    <property type="match status" value="1"/>
</dbReference>